<evidence type="ECO:0000313" key="2">
    <source>
        <dbReference type="EMBL" id="GAA3625318.1"/>
    </source>
</evidence>
<accession>A0ABP7A5Q4</accession>
<evidence type="ECO:0000256" key="1">
    <source>
        <dbReference type="SAM" id="Phobius"/>
    </source>
</evidence>
<keyword evidence="1" id="KW-1133">Transmembrane helix</keyword>
<dbReference type="PROSITE" id="PS51257">
    <property type="entry name" value="PROKAR_LIPOPROTEIN"/>
    <property type="match status" value="1"/>
</dbReference>
<feature type="transmembrane region" description="Helical" evidence="1">
    <location>
        <begin position="80"/>
        <end position="101"/>
    </location>
</feature>
<feature type="transmembrane region" description="Helical" evidence="1">
    <location>
        <begin position="42"/>
        <end position="60"/>
    </location>
</feature>
<name>A0ABP7A5Q4_9ACTN</name>
<dbReference type="RefSeq" id="WP_231484652.1">
    <property type="nucleotide sequence ID" value="NZ_BAAAZO010000009.1"/>
</dbReference>
<feature type="transmembrane region" description="Helical" evidence="1">
    <location>
        <begin position="107"/>
        <end position="124"/>
    </location>
</feature>
<keyword evidence="1" id="KW-0812">Transmembrane</keyword>
<reference evidence="3" key="1">
    <citation type="journal article" date="2019" name="Int. J. Syst. Evol. Microbiol.">
        <title>The Global Catalogue of Microorganisms (GCM) 10K type strain sequencing project: providing services to taxonomists for standard genome sequencing and annotation.</title>
        <authorList>
            <consortium name="The Broad Institute Genomics Platform"/>
            <consortium name="The Broad Institute Genome Sequencing Center for Infectious Disease"/>
            <person name="Wu L."/>
            <person name="Ma J."/>
        </authorList>
    </citation>
    <scope>NUCLEOTIDE SEQUENCE [LARGE SCALE GENOMIC DNA]</scope>
    <source>
        <strain evidence="3">JCM 16902</strain>
    </source>
</reference>
<gene>
    <name evidence="2" type="ORF">GCM10022223_48120</name>
</gene>
<dbReference type="Proteomes" id="UP001501074">
    <property type="component" value="Unassembled WGS sequence"/>
</dbReference>
<sequence>MTLYARSRQVPRSLFVALASVALACLLWAVFSDDPTVSDRLMTTSVMLGAAVLGLTLGTVDEELNRPAAHHWPRRRALHLLLALGVLVALALATRLGPAHFEPFPVVLRNVVGLLGLTALGAVVLGPDLSWLGAAVWTLIGVLPFSGPSPDVLTQAATWTVQTSGTTAATVCAAVLAVAGATAYTFYGCPERAA</sequence>
<feature type="transmembrane region" description="Helical" evidence="1">
    <location>
        <begin position="167"/>
        <end position="187"/>
    </location>
</feature>
<keyword evidence="3" id="KW-1185">Reference proteome</keyword>
<evidence type="ECO:0000313" key="3">
    <source>
        <dbReference type="Proteomes" id="UP001501074"/>
    </source>
</evidence>
<feature type="transmembrane region" description="Helical" evidence="1">
    <location>
        <begin position="129"/>
        <end position="147"/>
    </location>
</feature>
<proteinExistence type="predicted"/>
<organism evidence="2 3">
    <name type="scientific">Kineosporia mesophila</name>
    <dbReference type="NCBI Taxonomy" id="566012"/>
    <lineage>
        <taxon>Bacteria</taxon>
        <taxon>Bacillati</taxon>
        <taxon>Actinomycetota</taxon>
        <taxon>Actinomycetes</taxon>
        <taxon>Kineosporiales</taxon>
        <taxon>Kineosporiaceae</taxon>
        <taxon>Kineosporia</taxon>
    </lineage>
</organism>
<dbReference type="EMBL" id="BAAAZO010000009">
    <property type="protein sequence ID" value="GAA3625318.1"/>
    <property type="molecule type" value="Genomic_DNA"/>
</dbReference>
<protein>
    <submittedName>
        <fullName evidence="2">Uncharacterized protein</fullName>
    </submittedName>
</protein>
<comment type="caution">
    <text evidence="2">The sequence shown here is derived from an EMBL/GenBank/DDBJ whole genome shotgun (WGS) entry which is preliminary data.</text>
</comment>
<keyword evidence="1" id="KW-0472">Membrane</keyword>